<reference evidence="3" key="1">
    <citation type="journal article" date="2023" name="Nat. Microbiol.">
        <title>Babesia duncani multi-omics identifies virulence factors and drug targets.</title>
        <authorList>
            <person name="Singh P."/>
            <person name="Lonardi S."/>
            <person name="Liang Q."/>
            <person name="Vydyam P."/>
            <person name="Khabirova E."/>
            <person name="Fang T."/>
            <person name="Gihaz S."/>
            <person name="Thekkiniath J."/>
            <person name="Munshi M."/>
            <person name="Abel S."/>
            <person name="Ciampossin L."/>
            <person name="Batugedara G."/>
            <person name="Gupta M."/>
            <person name="Lu X.M."/>
            <person name="Lenz T."/>
            <person name="Chakravarty S."/>
            <person name="Cornillot E."/>
            <person name="Hu Y."/>
            <person name="Ma W."/>
            <person name="Gonzalez L.M."/>
            <person name="Sanchez S."/>
            <person name="Estrada K."/>
            <person name="Sanchez-Flores A."/>
            <person name="Montero E."/>
            <person name="Harb O.S."/>
            <person name="Le Roch K.G."/>
            <person name="Mamoun C.B."/>
        </authorList>
    </citation>
    <scope>NUCLEOTIDE SEQUENCE</scope>
    <source>
        <strain evidence="3">WA1</strain>
    </source>
</reference>
<dbReference type="SUPFAM" id="SSF52058">
    <property type="entry name" value="L domain-like"/>
    <property type="match status" value="1"/>
</dbReference>
<name>A0AAD9UQJ2_9APIC</name>
<dbReference type="Pfam" id="PF12799">
    <property type="entry name" value="LRR_4"/>
    <property type="match status" value="1"/>
</dbReference>
<dbReference type="InterPro" id="IPR001611">
    <property type="entry name" value="Leu-rich_rpt"/>
</dbReference>
<dbReference type="KEGG" id="bdw:94335252"/>
<proteinExistence type="predicted"/>
<evidence type="ECO:0000313" key="4">
    <source>
        <dbReference type="Proteomes" id="UP001214638"/>
    </source>
</evidence>
<dbReference type="InterPro" id="IPR025875">
    <property type="entry name" value="Leu-rich_rpt_4"/>
</dbReference>
<dbReference type="AlphaFoldDB" id="A0AAD9UQJ2"/>
<dbReference type="Proteomes" id="UP001214638">
    <property type="component" value="Unassembled WGS sequence"/>
</dbReference>
<evidence type="ECO:0000313" key="3">
    <source>
        <dbReference type="EMBL" id="KAK2197950.1"/>
    </source>
</evidence>
<dbReference type="RefSeq" id="XP_067804792.1">
    <property type="nucleotide sequence ID" value="XM_067946001.1"/>
</dbReference>
<sequence length="378" mass="41988">MHEVMALDLSGRALGSLGSSAVSAELQSRNLGLEAVTHLSVSQCGLSSLEGIERFKNLEFLDASYNHITSLVDLWRLPNLKRVRLHHNNISSLCLLESANGIVVITTSNEDVGVVDHMLKFDLLDLGFNNITKVTDFTRGSKLSTRTLILSGNQICDFSGIVAFSNLNVLDIENNIQIDVKHLVACKLSKGCKIFMQDMRVINSEMMNQLVENHLLVHVDPETTDLIHPNLIKMSMLDIGKIRSRVFLEHGSTTNGMAEFVYKGDEFPSELMTRRDHDMGTLNPLVKRVTCPSKYLNTQSTAADIADPHAGDDEISTNSIDNDYASTPQSSVYSEATVDGNDLQGVEDFIYKSVKFSEKLDQWNSSISSDLVRQLERH</sequence>
<dbReference type="PROSITE" id="PS51450">
    <property type="entry name" value="LRR"/>
    <property type="match status" value="2"/>
</dbReference>
<comment type="caution">
    <text evidence="3">The sequence shown here is derived from an EMBL/GenBank/DDBJ whole genome shotgun (WGS) entry which is preliminary data.</text>
</comment>
<dbReference type="InterPro" id="IPR050836">
    <property type="entry name" value="SDS22/Internalin_LRR"/>
</dbReference>
<evidence type="ECO:0000256" key="1">
    <source>
        <dbReference type="ARBA" id="ARBA00022614"/>
    </source>
</evidence>
<dbReference type="InterPro" id="IPR032675">
    <property type="entry name" value="LRR_dom_sf"/>
</dbReference>
<accession>A0AAD9UQJ2</accession>
<organism evidence="3 4">
    <name type="scientific">Babesia duncani</name>
    <dbReference type="NCBI Taxonomy" id="323732"/>
    <lineage>
        <taxon>Eukaryota</taxon>
        <taxon>Sar</taxon>
        <taxon>Alveolata</taxon>
        <taxon>Apicomplexa</taxon>
        <taxon>Aconoidasida</taxon>
        <taxon>Piroplasmida</taxon>
        <taxon>Babesiidae</taxon>
        <taxon>Babesia</taxon>
    </lineage>
</organism>
<keyword evidence="2" id="KW-0677">Repeat</keyword>
<evidence type="ECO:0000256" key="2">
    <source>
        <dbReference type="ARBA" id="ARBA00022737"/>
    </source>
</evidence>
<protein>
    <submittedName>
        <fullName evidence="3">Bifunctional Leucine rich repeat 4/Leucine-rich repeat/Leucine-rich repeat domain superfamily</fullName>
    </submittedName>
</protein>
<dbReference type="GeneID" id="94335252"/>
<keyword evidence="1" id="KW-0433">Leucine-rich repeat</keyword>
<keyword evidence="4" id="KW-1185">Reference proteome</keyword>
<dbReference type="PANTHER" id="PTHR46652:SF3">
    <property type="entry name" value="LEUCINE-RICH REPEAT-CONTAINING PROTEIN 9"/>
    <property type="match status" value="1"/>
</dbReference>
<dbReference type="PANTHER" id="PTHR46652">
    <property type="entry name" value="LEUCINE-RICH REPEAT AND IQ DOMAIN-CONTAINING PROTEIN 1-RELATED"/>
    <property type="match status" value="1"/>
</dbReference>
<dbReference type="Gene3D" id="3.80.10.10">
    <property type="entry name" value="Ribonuclease Inhibitor"/>
    <property type="match status" value="2"/>
</dbReference>
<gene>
    <name evidence="3" type="ORF">BdWA1_000954</name>
</gene>
<dbReference type="EMBL" id="JALLKP010000001">
    <property type="protein sequence ID" value="KAK2197950.1"/>
    <property type="molecule type" value="Genomic_DNA"/>
</dbReference>